<name>A0A9W9LU39_9EURO</name>
<feature type="region of interest" description="Disordered" evidence="1">
    <location>
        <begin position="52"/>
        <end position="138"/>
    </location>
</feature>
<dbReference type="RefSeq" id="XP_056548269.1">
    <property type="nucleotide sequence ID" value="XM_056684663.1"/>
</dbReference>
<sequence>MRRTSCHRRDGLCAAWSHRFNMEYGELSSASTRKLLTPSDLSCGVLQIKNAKDHAGSRSLRLSPSPRSPYPPSQAHAATGRERVWRESRNPNPMLAELQARRPQASQTQPPQKRGRETRNESARGLHICGPATPRLAR</sequence>
<dbReference type="AlphaFoldDB" id="A0A9W9LU39"/>
<evidence type="ECO:0000313" key="3">
    <source>
        <dbReference type="Proteomes" id="UP001149163"/>
    </source>
</evidence>
<feature type="compositionally biased region" description="Basic and acidic residues" evidence="1">
    <location>
        <begin position="79"/>
        <end position="89"/>
    </location>
</feature>
<gene>
    <name evidence="2" type="ORF">N7482_002538</name>
</gene>
<proteinExistence type="predicted"/>
<reference evidence="2" key="2">
    <citation type="journal article" date="2023" name="IMA Fungus">
        <title>Comparative genomic study of the Penicillium genus elucidates a diverse pangenome and 15 lateral gene transfer events.</title>
        <authorList>
            <person name="Petersen C."/>
            <person name="Sorensen T."/>
            <person name="Nielsen M.R."/>
            <person name="Sondergaard T.E."/>
            <person name="Sorensen J.L."/>
            <person name="Fitzpatrick D.A."/>
            <person name="Frisvad J.C."/>
            <person name="Nielsen K.L."/>
        </authorList>
    </citation>
    <scope>NUCLEOTIDE SEQUENCE</scope>
    <source>
        <strain evidence="2">IBT 26290</strain>
    </source>
</reference>
<comment type="caution">
    <text evidence="2">The sequence shown here is derived from an EMBL/GenBank/DDBJ whole genome shotgun (WGS) entry which is preliminary data.</text>
</comment>
<evidence type="ECO:0000256" key="1">
    <source>
        <dbReference type="SAM" id="MobiDB-lite"/>
    </source>
</evidence>
<feature type="compositionally biased region" description="Basic and acidic residues" evidence="1">
    <location>
        <begin position="114"/>
        <end position="124"/>
    </location>
</feature>
<dbReference type="Proteomes" id="UP001149163">
    <property type="component" value="Unassembled WGS sequence"/>
</dbReference>
<dbReference type="EMBL" id="JAPQKN010000001">
    <property type="protein sequence ID" value="KAJ5176661.1"/>
    <property type="molecule type" value="Genomic_DNA"/>
</dbReference>
<accession>A0A9W9LU39</accession>
<organism evidence="2 3">
    <name type="scientific">Penicillium canariense</name>
    <dbReference type="NCBI Taxonomy" id="189055"/>
    <lineage>
        <taxon>Eukaryota</taxon>
        <taxon>Fungi</taxon>
        <taxon>Dikarya</taxon>
        <taxon>Ascomycota</taxon>
        <taxon>Pezizomycotina</taxon>
        <taxon>Eurotiomycetes</taxon>
        <taxon>Eurotiomycetidae</taxon>
        <taxon>Eurotiales</taxon>
        <taxon>Aspergillaceae</taxon>
        <taxon>Penicillium</taxon>
    </lineage>
</organism>
<dbReference type="GeneID" id="81423839"/>
<protein>
    <submittedName>
        <fullName evidence="2">Uncharacterized protein</fullName>
    </submittedName>
</protein>
<reference evidence="2" key="1">
    <citation type="submission" date="2022-11" db="EMBL/GenBank/DDBJ databases">
        <authorList>
            <person name="Petersen C."/>
        </authorList>
    </citation>
    <scope>NUCLEOTIDE SEQUENCE</scope>
    <source>
        <strain evidence="2">IBT 26290</strain>
    </source>
</reference>
<keyword evidence="3" id="KW-1185">Reference proteome</keyword>
<evidence type="ECO:0000313" key="2">
    <source>
        <dbReference type="EMBL" id="KAJ5176661.1"/>
    </source>
</evidence>